<sequence>MFDFILFDQQLCYEVSGALPLAANWTPVIATTRLVLQAHKLARRIQRFDDLWSIAEPVAGTP</sequence>
<comment type="caution">
    <text evidence="1">The sequence shown here is derived from an EMBL/GenBank/DDBJ whole genome shotgun (WGS) entry which is preliminary data.</text>
</comment>
<organism evidence="1 2">
    <name type="scientific">Streptomyces tateyamensis</name>
    <dbReference type="NCBI Taxonomy" id="565073"/>
    <lineage>
        <taxon>Bacteria</taxon>
        <taxon>Bacillati</taxon>
        <taxon>Actinomycetota</taxon>
        <taxon>Actinomycetes</taxon>
        <taxon>Kitasatosporales</taxon>
        <taxon>Streptomycetaceae</taxon>
        <taxon>Streptomyces</taxon>
    </lineage>
</organism>
<dbReference type="AlphaFoldDB" id="A0A2V4NAW4"/>
<dbReference type="Proteomes" id="UP000248039">
    <property type="component" value="Unassembled WGS sequence"/>
</dbReference>
<dbReference type="RefSeq" id="WP_110668528.1">
    <property type="nucleotide sequence ID" value="NZ_PYBW01000036.1"/>
</dbReference>
<evidence type="ECO:0000313" key="1">
    <source>
        <dbReference type="EMBL" id="PYC81369.1"/>
    </source>
</evidence>
<reference evidence="1 2" key="1">
    <citation type="submission" date="2018-03" db="EMBL/GenBank/DDBJ databases">
        <title>Bioinformatic expansion and discovery of thiopeptide antibiotics.</title>
        <authorList>
            <person name="Schwalen C.J."/>
            <person name="Hudson G.A."/>
            <person name="Mitchell D.A."/>
        </authorList>
    </citation>
    <scope>NUCLEOTIDE SEQUENCE [LARGE SCALE GENOMIC DNA]</scope>
    <source>
        <strain evidence="1 2">ATCC 21389</strain>
    </source>
</reference>
<protein>
    <submittedName>
        <fullName evidence="1">Uncharacterized protein</fullName>
    </submittedName>
</protein>
<accession>A0A2V4NAW4</accession>
<proteinExistence type="predicted"/>
<dbReference type="EMBL" id="PYBW01000036">
    <property type="protein sequence ID" value="PYC81369.1"/>
    <property type="molecule type" value="Genomic_DNA"/>
</dbReference>
<name>A0A2V4NAW4_9ACTN</name>
<keyword evidence="2" id="KW-1185">Reference proteome</keyword>
<evidence type="ECO:0000313" key="2">
    <source>
        <dbReference type="Proteomes" id="UP000248039"/>
    </source>
</evidence>
<gene>
    <name evidence="1" type="ORF">C7C46_11695</name>
</gene>
<dbReference type="OrthoDB" id="3505460at2"/>